<name>A0A7Y7J1Y2_9PROT</name>
<organism evidence="1 2">
    <name type="scientific">Nguyenibacter vanlangensis</name>
    <dbReference type="NCBI Taxonomy" id="1216886"/>
    <lineage>
        <taxon>Bacteria</taxon>
        <taxon>Pseudomonadati</taxon>
        <taxon>Pseudomonadota</taxon>
        <taxon>Alphaproteobacteria</taxon>
        <taxon>Acetobacterales</taxon>
        <taxon>Acetobacteraceae</taxon>
        <taxon>Nguyenibacter</taxon>
    </lineage>
</organism>
<evidence type="ECO:0000313" key="1">
    <source>
        <dbReference type="EMBL" id="NVN13860.1"/>
    </source>
</evidence>
<evidence type="ECO:0000313" key="2">
    <source>
        <dbReference type="Proteomes" id="UP000534870"/>
    </source>
</evidence>
<reference evidence="1 2" key="1">
    <citation type="submission" date="2020-06" db="EMBL/GenBank/DDBJ databases">
        <title>Description of novel acetic acid bacteria.</title>
        <authorList>
            <person name="Sombolestani A."/>
        </authorList>
    </citation>
    <scope>NUCLEOTIDE SEQUENCE [LARGE SCALE GENOMIC DNA]</scope>
    <source>
        <strain evidence="1 2">LMG 31431</strain>
    </source>
</reference>
<dbReference type="InterPro" id="IPR045584">
    <property type="entry name" value="Pilin-like"/>
</dbReference>
<dbReference type="Proteomes" id="UP000534870">
    <property type="component" value="Unassembled WGS sequence"/>
</dbReference>
<protein>
    <submittedName>
        <fullName evidence="1">Uncharacterized protein</fullName>
    </submittedName>
</protein>
<dbReference type="EMBL" id="JABXXP010001249">
    <property type="protein sequence ID" value="NVN13860.1"/>
    <property type="molecule type" value="Genomic_DNA"/>
</dbReference>
<dbReference type="SUPFAM" id="SSF54523">
    <property type="entry name" value="Pili subunits"/>
    <property type="match status" value="1"/>
</dbReference>
<comment type="caution">
    <text evidence="1">The sequence shown here is derived from an EMBL/GenBank/DDBJ whole genome shotgun (WGS) entry which is preliminary data.</text>
</comment>
<sequence>MALDGSQDMQADIRLSVDGRHRLMFIWQPYRHVIESATPQQQQRVLLTGIADIDCDYLSNGNWEKTWYGNGLPALVRIHIRFPDGDRRHWPDIVAAPMLDPMPQ</sequence>
<dbReference type="Pfam" id="PF11612">
    <property type="entry name" value="T2SSJ"/>
    <property type="match status" value="1"/>
</dbReference>
<dbReference type="AlphaFoldDB" id="A0A7Y7J1Y2"/>
<proteinExistence type="predicted"/>
<accession>A0A7Y7J1Y2</accession>
<dbReference type="GO" id="GO:0015628">
    <property type="term" value="P:protein secretion by the type II secretion system"/>
    <property type="evidence" value="ECO:0007669"/>
    <property type="project" value="InterPro"/>
</dbReference>
<gene>
    <name evidence="1" type="ORF">HUK84_22415</name>
</gene>
<dbReference type="InterPro" id="IPR010055">
    <property type="entry name" value="T2SS_protein-GspJ"/>
</dbReference>
<dbReference type="GO" id="GO:0015627">
    <property type="term" value="C:type II protein secretion system complex"/>
    <property type="evidence" value="ECO:0007669"/>
    <property type="project" value="InterPro"/>
</dbReference>